<organism evidence="1 2">
    <name type="scientific">Pelosinus fermentans JBW45</name>
    <dbReference type="NCBI Taxonomy" id="1192197"/>
    <lineage>
        <taxon>Bacteria</taxon>
        <taxon>Bacillati</taxon>
        <taxon>Bacillota</taxon>
        <taxon>Negativicutes</taxon>
        <taxon>Selenomonadales</taxon>
        <taxon>Sporomusaceae</taxon>
        <taxon>Pelosinus</taxon>
    </lineage>
</organism>
<dbReference type="AlphaFoldDB" id="A0A0C5Q2I4"/>
<dbReference type="HOGENOM" id="CLU_2539559_0_0_9"/>
<dbReference type="Proteomes" id="UP000005361">
    <property type="component" value="Chromosome"/>
</dbReference>
<protein>
    <submittedName>
        <fullName evidence="1">Uncharacterized protein</fullName>
    </submittedName>
</protein>
<sequence length="83" mass="9548">MRCQGDGVIDIGIIERLSITPSPCKIKAIIAEPEFQKNVENNGLQFEYLNPEESQAKWLYDNQTLSKIVRETGILERIKEQKK</sequence>
<accession>A0A0C5Q2I4</accession>
<dbReference type="RefSeq" id="WP_045820635.1">
    <property type="nucleotide sequence ID" value="NZ_CP010978.1"/>
</dbReference>
<name>A0A0C5Q2I4_9FIRM</name>
<evidence type="ECO:0000313" key="2">
    <source>
        <dbReference type="Proteomes" id="UP000005361"/>
    </source>
</evidence>
<dbReference type="EMBL" id="CP010978">
    <property type="protein sequence ID" value="AJQ29358.1"/>
    <property type="molecule type" value="Genomic_DNA"/>
</dbReference>
<gene>
    <name evidence="1" type="ORF">JBW_04021</name>
</gene>
<dbReference type="KEGG" id="pft:JBW_04021"/>
<reference evidence="1 2" key="1">
    <citation type="journal article" date="2015" name="Genome Announc.">
        <title>Complete Genome Sequence of Pelosinus fermentans JBW45, a Member of a Remarkably Competitive Group of Negativicutes in the Firmicutes Phylum.</title>
        <authorList>
            <person name="De Leon K.B."/>
            <person name="Utturkar S.M."/>
            <person name="Camilleri L.B."/>
            <person name="Elias D.A."/>
            <person name="Arkin A.P."/>
            <person name="Fields M.W."/>
            <person name="Brown S.D."/>
            <person name="Wall J.D."/>
        </authorList>
    </citation>
    <scope>NUCLEOTIDE SEQUENCE [LARGE SCALE GENOMIC DNA]</scope>
    <source>
        <strain evidence="1 2">JBW45</strain>
    </source>
</reference>
<reference evidence="2" key="2">
    <citation type="submission" date="2015-02" db="EMBL/GenBank/DDBJ databases">
        <title>Complete Genome Sequence of Pelosinus fermentans JBW45.</title>
        <authorList>
            <person name="De Leon K.B."/>
            <person name="Utturkar S.M."/>
            <person name="Camilleri L.B."/>
            <person name="Arkin A.P."/>
            <person name="Fields M.W."/>
            <person name="Brown S.D."/>
            <person name="Wall J.D."/>
        </authorList>
    </citation>
    <scope>NUCLEOTIDE SEQUENCE [LARGE SCALE GENOMIC DNA]</scope>
    <source>
        <strain evidence="2">JBW45</strain>
    </source>
</reference>
<dbReference type="STRING" id="1192197.JBW_04021"/>
<evidence type="ECO:0000313" key="1">
    <source>
        <dbReference type="EMBL" id="AJQ29358.1"/>
    </source>
</evidence>
<proteinExistence type="predicted"/>